<accession>A0AA90ZG73</accession>
<protein>
    <submittedName>
        <fullName evidence="1">Uncharacterized protein</fullName>
    </submittedName>
</protein>
<dbReference type="AlphaFoldDB" id="A0AA90ZG73"/>
<name>A0AA90ZG73_9RHOB</name>
<gene>
    <name evidence="1" type="ORF">GS634_12205</name>
</gene>
<dbReference type="Proteomes" id="UP000597886">
    <property type="component" value="Unassembled WGS sequence"/>
</dbReference>
<evidence type="ECO:0000313" key="2">
    <source>
        <dbReference type="Proteomes" id="UP000597886"/>
    </source>
</evidence>
<dbReference type="InterPro" id="IPR036526">
    <property type="entry name" value="C-N_Hydrolase_sf"/>
</dbReference>
<sequence>MSDFKDRFLEALKPYHRAHVALQQFSREGSALVDGEQLVEAASLGVILKAAEDISRPDRKRLSESKKNAKELLSQDSITLSAVGFSRDDIASLRDVDAGHGNSFRFRVSKKNGFQFVKVNPDADEEVLFDRDKWEKQRLSALDTAIAQGANIISFGETDYQEHSDRACEEKFQEKIKAKIDAVERPIFLIAGTDYDHEENEAASTCLNRARIFPNKTLLSQERDDIPSRPILHPKLHAAERTDERISSPERPRIVYYETILGNIAVLICVDAYNPTVVMSLLRNRGSLDKDQIDFILVPSYNKSAKLFYACQVLSLLSGSVVMLIDTCGKEATKPAQTAVFVHGRLFSDLLEDPDVGLDTCGEYLSEDPHSPVRTCRLSLDFLRELRSKETSLTPTFNQVVHHFLRAP</sequence>
<organism evidence="1 2">
    <name type="scientific">Ruegeria atlantica</name>
    <dbReference type="NCBI Taxonomy" id="81569"/>
    <lineage>
        <taxon>Bacteria</taxon>
        <taxon>Pseudomonadati</taxon>
        <taxon>Pseudomonadota</taxon>
        <taxon>Alphaproteobacteria</taxon>
        <taxon>Rhodobacterales</taxon>
        <taxon>Roseobacteraceae</taxon>
        <taxon>Ruegeria</taxon>
    </lineage>
</organism>
<dbReference type="RefSeq" id="WP_171330291.1">
    <property type="nucleotide sequence ID" value="NZ_WVRA01000003.1"/>
</dbReference>
<dbReference type="Gene3D" id="3.60.110.10">
    <property type="entry name" value="Carbon-nitrogen hydrolase"/>
    <property type="match status" value="1"/>
</dbReference>
<comment type="caution">
    <text evidence="1">The sequence shown here is derived from an EMBL/GenBank/DDBJ whole genome shotgun (WGS) entry which is preliminary data.</text>
</comment>
<reference evidence="1" key="1">
    <citation type="submission" date="2019-12" db="EMBL/GenBank/DDBJ databases">
        <title>Ruegeria JWLKs population differentiation of coral mucus and skeleton niches.</title>
        <authorList>
            <person name="Luo D."/>
        </authorList>
    </citation>
    <scope>NUCLEOTIDE SEQUENCE</scope>
    <source>
        <strain evidence="1">HKCCD6181</strain>
    </source>
</reference>
<dbReference type="EMBL" id="WVRA01000003">
    <property type="protein sequence ID" value="NOE18884.1"/>
    <property type="molecule type" value="Genomic_DNA"/>
</dbReference>
<evidence type="ECO:0000313" key="1">
    <source>
        <dbReference type="EMBL" id="NOE18884.1"/>
    </source>
</evidence>
<dbReference type="SUPFAM" id="SSF56317">
    <property type="entry name" value="Carbon-nitrogen hydrolase"/>
    <property type="match status" value="1"/>
</dbReference>
<proteinExistence type="predicted"/>